<dbReference type="EMBL" id="OY731400">
    <property type="protein sequence ID" value="CAJ1938961.1"/>
    <property type="molecule type" value="Genomic_DNA"/>
</dbReference>
<proteinExistence type="predicted"/>
<dbReference type="Gene3D" id="3.40.50.1360">
    <property type="match status" value="1"/>
</dbReference>
<dbReference type="AlphaFoldDB" id="A0AA86SC37"/>
<gene>
    <name evidence="1" type="ORF">AYBTSS11_LOCUS8881</name>
</gene>
<keyword evidence="2" id="KW-1185">Reference proteome</keyword>
<name>A0AA86SC37_9FABA</name>
<dbReference type="Proteomes" id="UP001189624">
    <property type="component" value="Chromosome 3"/>
</dbReference>
<evidence type="ECO:0000313" key="2">
    <source>
        <dbReference type="Proteomes" id="UP001189624"/>
    </source>
</evidence>
<evidence type="ECO:0000313" key="1">
    <source>
        <dbReference type="EMBL" id="CAJ1938961.1"/>
    </source>
</evidence>
<reference evidence="1" key="1">
    <citation type="submission" date="2023-10" db="EMBL/GenBank/DDBJ databases">
        <authorList>
            <person name="Domelevo Entfellner J.-B."/>
        </authorList>
    </citation>
    <scope>NUCLEOTIDE SEQUENCE</scope>
</reference>
<sequence length="81" mass="9000">MKKNSSRKLTLTYIVGILQANGATNPLPRHPLSVLNDNSCLDLTIDGVNAVNPDLNLVKGHASVRTWWRPSLTISWSMWTT</sequence>
<protein>
    <submittedName>
        <fullName evidence="1">Uncharacterized protein</fullName>
    </submittedName>
</protein>
<dbReference type="Gramene" id="rna-AYBTSS11_LOCUS8881">
    <property type="protein sequence ID" value="CAJ1938961.1"/>
    <property type="gene ID" value="gene-AYBTSS11_LOCUS8881"/>
</dbReference>
<accession>A0AA86SC37</accession>
<organism evidence="1 2">
    <name type="scientific">Sphenostylis stenocarpa</name>
    <dbReference type="NCBI Taxonomy" id="92480"/>
    <lineage>
        <taxon>Eukaryota</taxon>
        <taxon>Viridiplantae</taxon>
        <taxon>Streptophyta</taxon>
        <taxon>Embryophyta</taxon>
        <taxon>Tracheophyta</taxon>
        <taxon>Spermatophyta</taxon>
        <taxon>Magnoliopsida</taxon>
        <taxon>eudicotyledons</taxon>
        <taxon>Gunneridae</taxon>
        <taxon>Pentapetalae</taxon>
        <taxon>rosids</taxon>
        <taxon>fabids</taxon>
        <taxon>Fabales</taxon>
        <taxon>Fabaceae</taxon>
        <taxon>Papilionoideae</taxon>
        <taxon>50 kb inversion clade</taxon>
        <taxon>NPAAA clade</taxon>
        <taxon>indigoferoid/millettioid clade</taxon>
        <taxon>Phaseoleae</taxon>
        <taxon>Sphenostylis</taxon>
    </lineage>
</organism>